<dbReference type="SUPFAM" id="SSF57302">
    <property type="entry name" value="Snake toxin-like"/>
    <property type="match status" value="1"/>
</dbReference>
<dbReference type="Pfam" id="PF00087">
    <property type="entry name" value="Toxin_TOLIP"/>
    <property type="match status" value="1"/>
</dbReference>
<accession>A0A9D3TB13</accession>
<comment type="caution">
    <text evidence="3">The sequence shown here is derived from an EMBL/GenBank/DDBJ whole genome shotgun (WGS) entry which is preliminary data.</text>
</comment>
<name>A0A9D3TB13_MEGAT</name>
<dbReference type="InterPro" id="IPR045860">
    <property type="entry name" value="Snake_toxin-like_sf"/>
</dbReference>
<feature type="domain" description="Snake toxin/toxin-like" evidence="2">
    <location>
        <begin position="21"/>
        <end position="76"/>
    </location>
</feature>
<dbReference type="InterPro" id="IPR035076">
    <property type="entry name" value="Toxin/TOLIP"/>
</dbReference>
<dbReference type="OrthoDB" id="9449056at2759"/>
<keyword evidence="4" id="KW-1185">Reference proteome</keyword>
<keyword evidence="1" id="KW-0732">Signal</keyword>
<evidence type="ECO:0000313" key="3">
    <source>
        <dbReference type="EMBL" id="KAG7470562.1"/>
    </source>
</evidence>
<proteinExistence type="predicted"/>
<dbReference type="EMBL" id="JAFDVH010000009">
    <property type="protein sequence ID" value="KAG7470562.1"/>
    <property type="molecule type" value="Genomic_DNA"/>
</dbReference>
<evidence type="ECO:0000256" key="1">
    <source>
        <dbReference type="SAM" id="SignalP"/>
    </source>
</evidence>
<organism evidence="3 4">
    <name type="scientific">Megalops atlanticus</name>
    <name type="common">Tarpon</name>
    <name type="synonym">Clupea gigantea</name>
    <dbReference type="NCBI Taxonomy" id="7932"/>
    <lineage>
        <taxon>Eukaryota</taxon>
        <taxon>Metazoa</taxon>
        <taxon>Chordata</taxon>
        <taxon>Craniata</taxon>
        <taxon>Vertebrata</taxon>
        <taxon>Euteleostomi</taxon>
        <taxon>Actinopterygii</taxon>
        <taxon>Neopterygii</taxon>
        <taxon>Teleostei</taxon>
        <taxon>Elopiformes</taxon>
        <taxon>Megalopidae</taxon>
        <taxon>Megalops</taxon>
    </lineage>
</organism>
<dbReference type="Proteomes" id="UP001046870">
    <property type="component" value="Chromosome 9"/>
</dbReference>
<sequence length="78" mass="8562">MKVLLLCLLLVLLCAPQVHSLRCYTCDGDPTCKTPTECPASSMYCRTEVTGTVFSRTCEEKCVEKFGVTCCMDDLCGP</sequence>
<feature type="chain" id="PRO_5039533501" description="Snake toxin/toxin-like domain-containing protein" evidence="1">
    <location>
        <begin position="21"/>
        <end position="78"/>
    </location>
</feature>
<gene>
    <name evidence="3" type="ORF">MATL_G00115180</name>
</gene>
<dbReference type="AlphaFoldDB" id="A0A9D3TB13"/>
<evidence type="ECO:0000259" key="2">
    <source>
        <dbReference type="Pfam" id="PF00087"/>
    </source>
</evidence>
<protein>
    <recommendedName>
        <fullName evidence="2">Snake toxin/toxin-like domain-containing protein</fullName>
    </recommendedName>
</protein>
<evidence type="ECO:0000313" key="4">
    <source>
        <dbReference type="Proteomes" id="UP001046870"/>
    </source>
</evidence>
<reference evidence="3" key="1">
    <citation type="submission" date="2021-01" db="EMBL/GenBank/DDBJ databases">
        <authorList>
            <person name="Zahm M."/>
            <person name="Roques C."/>
            <person name="Cabau C."/>
            <person name="Klopp C."/>
            <person name="Donnadieu C."/>
            <person name="Jouanno E."/>
            <person name="Lampietro C."/>
            <person name="Louis A."/>
            <person name="Herpin A."/>
            <person name="Echchiki A."/>
            <person name="Berthelot C."/>
            <person name="Parey E."/>
            <person name="Roest-Crollius H."/>
            <person name="Braasch I."/>
            <person name="Postlethwait J."/>
            <person name="Bobe J."/>
            <person name="Montfort J."/>
            <person name="Bouchez O."/>
            <person name="Begum T."/>
            <person name="Mejri S."/>
            <person name="Adams A."/>
            <person name="Chen W.-J."/>
            <person name="Guiguen Y."/>
        </authorList>
    </citation>
    <scope>NUCLEOTIDE SEQUENCE</scope>
    <source>
        <strain evidence="3">YG-15Mar2019-1</strain>
        <tissue evidence="3">Brain</tissue>
    </source>
</reference>
<feature type="signal peptide" evidence="1">
    <location>
        <begin position="1"/>
        <end position="20"/>
    </location>
</feature>